<evidence type="ECO:0000313" key="5">
    <source>
        <dbReference type="Proteomes" id="UP000032180"/>
    </source>
</evidence>
<protein>
    <submittedName>
        <fullName evidence="4">Uncharacterized protein</fullName>
    </submittedName>
</protein>
<evidence type="ECO:0000256" key="3">
    <source>
        <dbReference type="ARBA" id="ARBA00022900"/>
    </source>
</evidence>
<evidence type="ECO:0000313" key="4">
    <source>
        <dbReference type="EnsemblPlants" id="LPERR05G00690.1"/>
    </source>
</evidence>
<reference evidence="5" key="2">
    <citation type="submission" date="2013-12" db="EMBL/GenBank/DDBJ databases">
        <authorList>
            <person name="Yu Y."/>
            <person name="Lee S."/>
            <person name="de Baynast K."/>
            <person name="Wissotski M."/>
            <person name="Liu L."/>
            <person name="Talag J."/>
            <person name="Goicoechea J."/>
            <person name="Angelova A."/>
            <person name="Jetty R."/>
            <person name="Kudrna D."/>
            <person name="Golser W."/>
            <person name="Rivera L."/>
            <person name="Zhang J."/>
            <person name="Wing R."/>
        </authorList>
    </citation>
    <scope>NUCLEOTIDE SEQUENCE</scope>
</reference>
<dbReference type="Proteomes" id="UP000032180">
    <property type="component" value="Chromosome 5"/>
</dbReference>
<dbReference type="Pfam" id="PF00280">
    <property type="entry name" value="potato_inhibit"/>
    <property type="match status" value="2"/>
</dbReference>
<dbReference type="HOGENOM" id="CLU_1973714_0_0_1"/>
<keyword evidence="3" id="KW-0722">Serine protease inhibitor</keyword>
<keyword evidence="2" id="KW-0646">Protease inhibitor</keyword>
<dbReference type="GO" id="GO:0004867">
    <property type="term" value="F:serine-type endopeptidase inhibitor activity"/>
    <property type="evidence" value="ECO:0007669"/>
    <property type="project" value="UniProtKB-KW"/>
</dbReference>
<evidence type="ECO:0000256" key="1">
    <source>
        <dbReference type="ARBA" id="ARBA00008210"/>
    </source>
</evidence>
<dbReference type="EnsemblPlants" id="LPERR05G00690.1">
    <property type="protein sequence ID" value="LPERR05G00690.1"/>
    <property type="gene ID" value="LPERR05G00690"/>
</dbReference>
<sequence>MWKRDTSTRRQIKTTAKTSWPEVVGMTVEAAILNDKPDADIVVLPVGSPATKDLRPNRVGIFGTDTMTKTSWPEVVGMTIEAAKAAILKDKPDADIVVLPVGSPMTRDLRPNRVHIFGSDTPPQLAS</sequence>
<evidence type="ECO:0000256" key="2">
    <source>
        <dbReference type="ARBA" id="ARBA00022690"/>
    </source>
</evidence>
<dbReference type="Gramene" id="LPERR05G00690.1">
    <property type="protein sequence ID" value="LPERR05G00690.1"/>
    <property type="gene ID" value="LPERR05G00690"/>
</dbReference>
<organism evidence="4 5">
    <name type="scientific">Leersia perrieri</name>
    <dbReference type="NCBI Taxonomy" id="77586"/>
    <lineage>
        <taxon>Eukaryota</taxon>
        <taxon>Viridiplantae</taxon>
        <taxon>Streptophyta</taxon>
        <taxon>Embryophyta</taxon>
        <taxon>Tracheophyta</taxon>
        <taxon>Spermatophyta</taxon>
        <taxon>Magnoliopsida</taxon>
        <taxon>Liliopsida</taxon>
        <taxon>Poales</taxon>
        <taxon>Poaceae</taxon>
        <taxon>BOP clade</taxon>
        <taxon>Oryzoideae</taxon>
        <taxon>Oryzeae</taxon>
        <taxon>Oryzinae</taxon>
        <taxon>Leersia</taxon>
    </lineage>
</organism>
<dbReference type="STRING" id="77586.A0A0D9WBX7"/>
<dbReference type="PROSITE" id="PS00285">
    <property type="entry name" value="POTATO_INHIBITOR"/>
    <property type="match status" value="1"/>
</dbReference>
<reference evidence="4" key="3">
    <citation type="submission" date="2015-04" db="UniProtKB">
        <authorList>
            <consortium name="EnsemblPlants"/>
        </authorList>
    </citation>
    <scope>IDENTIFICATION</scope>
</reference>
<name>A0A0D9WBX7_9ORYZ</name>
<dbReference type="SUPFAM" id="SSF54654">
    <property type="entry name" value="CI-2 family of serine protease inhibitors"/>
    <property type="match status" value="2"/>
</dbReference>
<dbReference type="eggNOG" id="ENOG502R3R2">
    <property type="taxonomic scope" value="Eukaryota"/>
</dbReference>
<dbReference type="Gene3D" id="3.30.10.10">
    <property type="entry name" value="Trypsin Inhibitor V, subunit A"/>
    <property type="match status" value="2"/>
</dbReference>
<dbReference type="InterPro" id="IPR036354">
    <property type="entry name" value="Prot_inh_pot1_sf"/>
</dbReference>
<dbReference type="PRINTS" id="PR00292">
    <property type="entry name" value="POTATOINHBTR"/>
</dbReference>
<dbReference type="PANTHER" id="PTHR33091">
    <property type="entry name" value="PROTEIN, PUTATIVE, EXPRESSED-RELATED"/>
    <property type="match status" value="1"/>
</dbReference>
<comment type="similarity">
    <text evidence="1">Belongs to the protease inhibitor I13 (potato type I serine protease inhibitor) family.</text>
</comment>
<accession>A0A0D9WBX7</accession>
<keyword evidence="5" id="KW-1185">Reference proteome</keyword>
<dbReference type="GO" id="GO:0009611">
    <property type="term" value="P:response to wounding"/>
    <property type="evidence" value="ECO:0007669"/>
    <property type="project" value="InterPro"/>
</dbReference>
<dbReference type="AlphaFoldDB" id="A0A0D9WBX7"/>
<dbReference type="InterPro" id="IPR000864">
    <property type="entry name" value="Prot_inh_pot1"/>
</dbReference>
<proteinExistence type="inferred from homology"/>
<dbReference type="PANTHER" id="PTHR33091:SF53">
    <property type="entry name" value="OS08G0441300 PROTEIN"/>
    <property type="match status" value="1"/>
</dbReference>
<reference evidence="4 5" key="1">
    <citation type="submission" date="2012-08" db="EMBL/GenBank/DDBJ databases">
        <title>Oryza genome evolution.</title>
        <authorList>
            <person name="Wing R.A."/>
        </authorList>
    </citation>
    <scope>NUCLEOTIDE SEQUENCE</scope>
</reference>